<evidence type="ECO:0000256" key="2">
    <source>
        <dbReference type="ARBA" id="ARBA00023140"/>
    </source>
</evidence>
<dbReference type="Pfam" id="PF00378">
    <property type="entry name" value="ECH_1"/>
    <property type="match status" value="1"/>
</dbReference>
<protein>
    <submittedName>
        <fullName evidence="4">Enoyl-CoA hydratase/isomerase family protein</fullName>
    </submittedName>
</protein>
<dbReference type="RefSeq" id="WP_255854316.1">
    <property type="nucleotide sequence ID" value="NZ_CP073347.1"/>
</dbReference>
<evidence type="ECO:0000256" key="1">
    <source>
        <dbReference type="ARBA" id="ARBA00004275"/>
    </source>
</evidence>
<comment type="subcellular location">
    <subcellularLocation>
        <location evidence="1">Peroxisome</location>
    </subcellularLocation>
</comment>
<keyword evidence="5" id="KW-1185">Reference proteome</keyword>
<dbReference type="Proteomes" id="UP001058461">
    <property type="component" value="Chromosome"/>
</dbReference>
<dbReference type="InterPro" id="IPR051053">
    <property type="entry name" value="ECH/Chromodomain_protein"/>
</dbReference>
<dbReference type="CDD" id="cd06558">
    <property type="entry name" value="crotonase-like"/>
    <property type="match status" value="1"/>
</dbReference>
<name>A0ABY5HIQ3_9GAMM</name>
<evidence type="ECO:0000256" key="3">
    <source>
        <dbReference type="ARBA" id="ARBA00023235"/>
    </source>
</evidence>
<gene>
    <name evidence="4" type="ORF">KDW95_00790</name>
</gene>
<organism evidence="4 5">
    <name type="scientific">Marinobacterium rhizophilum</name>
    <dbReference type="NCBI Taxonomy" id="420402"/>
    <lineage>
        <taxon>Bacteria</taxon>
        <taxon>Pseudomonadati</taxon>
        <taxon>Pseudomonadota</taxon>
        <taxon>Gammaproteobacteria</taxon>
        <taxon>Oceanospirillales</taxon>
        <taxon>Oceanospirillaceae</taxon>
        <taxon>Marinobacterium</taxon>
    </lineage>
</organism>
<sequence>MNAILVKQCEAGVLRLCLNRPEKRNAFDRELYAALTSAIAQADSDPAVRVVLLSGAGNCFSAGNDIVDFLDEPAHGRRTDPPLALLRAMRSCRKPIIAQVAGKAVGIGATLLLHCDLVYASERSTLVFPFVALGLSPEGGSSQLLPRLAGHIKAFEWLVLGEPCQAEDAVQVGMVNAVVPADRLNETCLSAARRLAALDPEAVQRSRAQLQRASGPQLDALMQAEMDQFEQLLEREAAQKALQAFVRR</sequence>
<dbReference type="EMBL" id="CP073347">
    <property type="protein sequence ID" value="UTW12253.1"/>
    <property type="molecule type" value="Genomic_DNA"/>
</dbReference>
<keyword evidence="2" id="KW-0576">Peroxisome</keyword>
<dbReference type="InterPro" id="IPR001753">
    <property type="entry name" value="Enoyl-CoA_hydra/iso"/>
</dbReference>
<reference evidence="4" key="1">
    <citation type="submission" date="2021-04" db="EMBL/GenBank/DDBJ databases">
        <title>Oceanospirillales bacteria with DddD are important DMSP degraders in coastal seawater.</title>
        <authorList>
            <person name="Liu J."/>
        </authorList>
    </citation>
    <scope>NUCLEOTIDE SEQUENCE</scope>
    <source>
        <strain evidence="4">D13-1</strain>
    </source>
</reference>
<dbReference type="PANTHER" id="PTHR43684">
    <property type="match status" value="1"/>
</dbReference>
<evidence type="ECO:0000313" key="4">
    <source>
        <dbReference type="EMBL" id="UTW12253.1"/>
    </source>
</evidence>
<proteinExistence type="predicted"/>
<dbReference type="PANTHER" id="PTHR43684:SF1">
    <property type="entry name" value="ENOYL-COA DELTA ISOMERASE 2"/>
    <property type="match status" value="1"/>
</dbReference>
<dbReference type="Gene3D" id="3.90.226.10">
    <property type="entry name" value="2-enoyl-CoA Hydratase, Chain A, domain 1"/>
    <property type="match status" value="1"/>
</dbReference>
<dbReference type="SUPFAM" id="SSF52096">
    <property type="entry name" value="ClpP/crotonase"/>
    <property type="match status" value="1"/>
</dbReference>
<dbReference type="InterPro" id="IPR029045">
    <property type="entry name" value="ClpP/crotonase-like_dom_sf"/>
</dbReference>
<evidence type="ECO:0000313" key="5">
    <source>
        <dbReference type="Proteomes" id="UP001058461"/>
    </source>
</evidence>
<accession>A0ABY5HIQ3</accession>
<keyword evidence="3" id="KW-0413">Isomerase</keyword>